<accession>A0A2P2P5P6</accession>
<reference evidence="1" key="1">
    <citation type="submission" date="2018-02" db="EMBL/GenBank/DDBJ databases">
        <title>Rhizophora mucronata_Transcriptome.</title>
        <authorList>
            <person name="Meera S.P."/>
            <person name="Sreeshan A."/>
            <person name="Augustine A."/>
        </authorList>
    </citation>
    <scope>NUCLEOTIDE SEQUENCE</scope>
    <source>
        <tissue evidence="1">Leaf</tissue>
    </source>
</reference>
<sequence>MVTLTLLFLSCSFANTLENDLAFLIVL</sequence>
<organism evidence="1">
    <name type="scientific">Rhizophora mucronata</name>
    <name type="common">Asiatic mangrove</name>
    <dbReference type="NCBI Taxonomy" id="61149"/>
    <lineage>
        <taxon>Eukaryota</taxon>
        <taxon>Viridiplantae</taxon>
        <taxon>Streptophyta</taxon>
        <taxon>Embryophyta</taxon>
        <taxon>Tracheophyta</taxon>
        <taxon>Spermatophyta</taxon>
        <taxon>Magnoliopsida</taxon>
        <taxon>eudicotyledons</taxon>
        <taxon>Gunneridae</taxon>
        <taxon>Pentapetalae</taxon>
        <taxon>rosids</taxon>
        <taxon>fabids</taxon>
        <taxon>Malpighiales</taxon>
        <taxon>Rhizophoraceae</taxon>
        <taxon>Rhizophora</taxon>
    </lineage>
</organism>
<evidence type="ECO:0000313" key="1">
    <source>
        <dbReference type="EMBL" id="MBX49973.1"/>
    </source>
</evidence>
<dbReference type="EMBL" id="GGEC01069489">
    <property type="protein sequence ID" value="MBX49973.1"/>
    <property type="molecule type" value="Transcribed_RNA"/>
</dbReference>
<proteinExistence type="predicted"/>
<dbReference type="AlphaFoldDB" id="A0A2P2P5P6"/>
<name>A0A2P2P5P6_RHIMU</name>
<protein>
    <submittedName>
        <fullName evidence="1">Uncharacterized protein</fullName>
    </submittedName>
</protein>